<proteinExistence type="predicted"/>
<gene>
    <name evidence="4" type="primary">cya_3</name>
    <name evidence="4" type="ORF">TRL7639_01559</name>
</gene>
<dbReference type="PANTHER" id="PTHR38340:SF1">
    <property type="entry name" value="S-LAYER PROTEIN"/>
    <property type="match status" value="1"/>
</dbReference>
<dbReference type="PROSITE" id="PS00330">
    <property type="entry name" value="HEMOLYSIN_CALCIUM"/>
    <property type="match status" value="3"/>
</dbReference>
<accession>A0A1Y5SBT9</accession>
<dbReference type="PANTHER" id="PTHR38340">
    <property type="entry name" value="S-LAYER PROTEIN"/>
    <property type="match status" value="1"/>
</dbReference>
<dbReference type="OrthoDB" id="733404at2"/>
<feature type="region of interest" description="Disordered" evidence="3">
    <location>
        <begin position="408"/>
        <end position="438"/>
    </location>
</feature>
<dbReference type="SUPFAM" id="SSF51120">
    <property type="entry name" value="beta-Roll"/>
    <property type="match status" value="3"/>
</dbReference>
<reference evidence="4 5" key="1">
    <citation type="submission" date="2017-03" db="EMBL/GenBank/DDBJ databases">
        <authorList>
            <person name="Afonso C.L."/>
            <person name="Miller P.J."/>
            <person name="Scott M.A."/>
            <person name="Spackman E."/>
            <person name="Goraichik I."/>
            <person name="Dimitrov K.M."/>
            <person name="Suarez D.L."/>
            <person name="Swayne D.E."/>
        </authorList>
    </citation>
    <scope>NUCLEOTIDE SEQUENCE [LARGE SCALE GENOMIC DNA]</scope>
    <source>
        <strain evidence="4 5">CECT 7639</strain>
    </source>
</reference>
<evidence type="ECO:0000256" key="2">
    <source>
        <dbReference type="ARBA" id="ARBA00022525"/>
    </source>
</evidence>
<dbReference type="Gene3D" id="2.150.10.10">
    <property type="entry name" value="Serralysin-like metalloprotease, C-terminal"/>
    <property type="match status" value="3"/>
</dbReference>
<keyword evidence="2" id="KW-0964">Secreted</keyword>
<evidence type="ECO:0000256" key="3">
    <source>
        <dbReference type="SAM" id="MobiDB-lite"/>
    </source>
</evidence>
<dbReference type="GO" id="GO:0005509">
    <property type="term" value="F:calcium ion binding"/>
    <property type="evidence" value="ECO:0007669"/>
    <property type="project" value="InterPro"/>
</dbReference>
<sequence>MANIISVDNRVSVLKDAWFNGFFEAGEHYNSFSGVNEFFLDNFANTVHLNSRPQVWENGEWMSKGHLYNVLSDPSYGADNMSASVDAGVIESISFTVKKDDFTASLDETEDKDRSEIASHRYVEAGRKYAYSFDVEVDFPAGESSDAGWLNIVQLKQQDTADAIPLRVAVYADGGGNYVRVMVDDQPKGAVFRLTEGASYNVSFVIEQHPTDATKSTFYFKMVNKNKHTDFVTYKTDASDSSSFGQYANGEAIPAYLRLGVYRDGVGVDQEVTATYSNIEVLAEAESATVANRVDGTSGNDVLSTRIGFREDDLILAQDGHDLVKAGHGDDSVRGGNGNDTLYGDQGNDTLYGEAGNDVLDGATGDDHMLAHAGNDTVYGRDGNDTVDVGSGNDKVWSGSGDDYLIGGSGNDSLTGDAGTDTLSGGVGQDTLRGGTGDDRILGGEDGDFIFGGDGNDLLHGQAGNDTLRGEGGDDTIEGNAGDDLMIGGAGADTFVFRVYSGHDTISGFDGDDQILLYADPGQVTYSTSGTRTIITVDDGSTLTINNSDPHFDAIDDITFM</sequence>
<dbReference type="InterPro" id="IPR001343">
    <property type="entry name" value="Hemolysn_Ca-bd"/>
</dbReference>
<evidence type="ECO:0000313" key="5">
    <source>
        <dbReference type="Proteomes" id="UP000193077"/>
    </source>
</evidence>
<dbReference type="InterPro" id="IPR050557">
    <property type="entry name" value="RTX_toxin/Mannuronan_C5-epim"/>
</dbReference>
<evidence type="ECO:0000256" key="1">
    <source>
        <dbReference type="ARBA" id="ARBA00004613"/>
    </source>
</evidence>
<organism evidence="4 5">
    <name type="scientific">Falsiruegeria litorea R37</name>
    <dbReference type="NCBI Taxonomy" id="1200284"/>
    <lineage>
        <taxon>Bacteria</taxon>
        <taxon>Pseudomonadati</taxon>
        <taxon>Pseudomonadota</taxon>
        <taxon>Alphaproteobacteria</taxon>
        <taxon>Rhodobacterales</taxon>
        <taxon>Roseobacteraceae</taxon>
        <taxon>Falsiruegeria</taxon>
    </lineage>
</organism>
<dbReference type="InterPro" id="IPR018511">
    <property type="entry name" value="Hemolysin-typ_Ca-bd_CS"/>
</dbReference>
<dbReference type="Gene3D" id="2.60.120.200">
    <property type="match status" value="1"/>
</dbReference>
<dbReference type="PRINTS" id="PR00313">
    <property type="entry name" value="CABNDNGRPT"/>
</dbReference>
<dbReference type="EMBL" id="FWFO01000001">
    <property type="protein sequence ID" value="SLN34384.1"/>
    <property type="molecule type" value="Genomic_DNA"/>
</dbReference>
<evidence type="ECO:0000313" key="4">
    <source>
        <dbReference type="EMBL" id="SLN34384.1"/>
    </source>
</evidence>
<dbReference type="GO" id="GO:0005576">
    <property type="term" value="C:extracellular region"/>
    <property type="evidence" value="ECO:0007669"/>
    <property type="project" value="UniProtKB-SubCell"/>
</dbReference>
<name>A0A1Y5SBT9_9RHOB</name>
<dbReference type="AlphaFoldDB" id="A0A1Y5SBT9"/>
<dbReference type="RefSeq" id="WP_085795153.1">
    <property type="nucleotide sequence ID" value="NZ_FWFO01000001.1"/>
</dbReference>
<keyword evidence="5" id="KW-1185">Reference proteome</keyword>
<dbReference type="InterPro" id="IPR011049">
    <property type="entry name" value="Serralysin-like_metalloprot_C"/>
</dbReference>
<dbReference type="Proteomes" id="UP000193077">
    <property type="component" value="Unassembled WGS sequence"/>
</dbReference>
<protein>
    <submittedName>
        <fullName evidence="4">Bifunctional hemolysin/adenylate cyclase</fullName>
    </submittedName>
</protein>
<comment type="subcellular location">
    <subcellularLocation>
        <location evidence="1">Secreted</location>
    </subcellularLocation>
</comment>
<dbReference type="Pfam" id="PF00353">
    <property type="entry name" value="HemolysinCabind"/>
    <property type="match status" value="4"/>
</dbReference>